<evidence type="ECO:0000256" key="1">
    <source>
        <dbReference type="ARBA" id="ARBA00004434"/>
    </source>
</evidence>
<evidence type="ECO:0000256" key="5">
    <source>
        <dbReference type="ARBA" id="ARBA00023128"/>
    </source>
</evidence>
<dbReference type="GO" id="GO:0006123">
    <property type="term" value="P:mitochondrial electron transport, cytochrome c to oxygen"/>
    <property type="evidence" value="ECO:0007669"/>
    <property type="project" value="InterPro"/>
</dbReference>
<evidence type="ECO:0000256" key="2">
    <source>
        <dbReference type="ARBA" id="ARBA00004673"/>
    </source>
</evidence>
<keyword evidence="4" id="KW-0999">Mitochondrion inner membrane</keyword>
<reference evidence="8 9" key="1">
    <citation type="submission" date="2022-12" db="EMBL/GenBank/DDBJ databases">
        <title>Chromosome-level genome assembly of true bugs.</title>
        <authorList>
            <person name="Ma L."/>
            <person name="Li H."/>
        </authorList>
    </citation>
    <scope>NUCLEOTIDE SEQUENCE [LARGE SCALE GENOMIC DNA]</scope>
    <source>
        <strain evidence="8">Lab_2022b</strain>
    </source>
</reference>
<dbReference type="Proteomes" id="UP001461498">
    <property type="component" value="Unassembled WGS sequence"/>
</dbReference>
<dbReference type="EMBL" id="JAPXFL010000003">
    <property type="protein sequence ID" value="KAK9509563.1"/>
    <property type="molecule type" value="Genomic_DNA"/>
</dbReference>
<keyword evidence="7" id="KW-1133">Transmembrane helix</keyword>
<accession>A0AAW1DF81</accession>
<evidence type="ECO:0000256" key="7">
    <source>
        <dbReference type="SAM" id="Phobius"/>
    </source>
</evidence>
<sequence>MLATRITNIVRKIGTSAPRNSLPGGHIGENLPIKLGSPLRITAVFAIALGIGFTAPIIFLRYQLWKSQL</sequence>
<keyword evidence="7" id="KW-0812">Transmembrane</keyword>
<evidence type="ECO:0000313" key="8">
    <source>
        <dbReference type="EMBL" id="KAK9509563.1"/>
    </source>
</evidence>
<comment type="subcellular location">
    <subcellularLocation>
        <location evidence="1">Mitochondrion inner membrane</location>
        <topology evidence="1">Single-pass membrane protein</topology>
    </subcellularLocation>
</comment>
<dbReference type="Pfam" id="PF02935">
    <property type="entry name" value="COX7C"/>
    <property type="match status" value="1"/>
</dbReference>
<dbReference type="InterPro" id="IPR004202">
    <property type="entry name" value="COX7C/Cox8"/>
</dbReference>
<keyword evidence="5" id="KW-0496">Mitochondrion</keyword>
<dbReference type="Gene3D" id="4.10.49.10">
    <property type="entry name" value="Cytochrome c oxidase subunit VIIc"/>
    <property type="match status" value="1"/>
</dbReference>
<proteinExistence type="inferred from homology"/>
<evidence type="ECO:0008006" key="10">
    <source>
        <dbReference type="Google" id="ProtNLM"/>
    </source>
</evidence>
<name>A0AAW1DF81_9HEMI</name>
<evidence type="ECO:0000256" key="6">
    <source>
        <dbReference type="ARBA" id="ARBA00023136"/>
    </source>
</evidence>
<dbReference type="SUPFAM" id="SSF81427">
    <property type="entry name" value="Mitochondrial cytochrome c oxidase subunit VIIc (aka VIIIa)"/>
    <property type="match status" value="1"/>
</dbReference>
<evidence type="ECO:0000256" key="3">
    <source>
        <dbReference type="ARBA" id="ARBA00010514"/>
    </source>
</evidence>
<evidence type="ECO:0000256" key="4">
    <source>
        <dbReference type="ARBA" id="ARBA00022792"/>
    </source>
</evidence>
<dbReference type="GO" id="GO:0045277">
    <property type="term" value="C:respiratory chain complex IV"/>
    <property type="evidence" value="ECO:0007669"/>
    <property type="project" value="InterPro"/>
</dbReference>
<dbReference type="AlphaFoldDB" id="A0AAW1DF81"/>
<evidence type="ECO:0000313" key="9">
    <source>
        <dbReference type="Proteomes" id="UP001461498"/>
    </source>
</evidence>
<dbReference type="InterPro" id="IPR036636">
    <property type="entry name" value="COX7C/Cox8_sf"/>
</dbReference>
<organism evidence="8 9">
    <name type="scientific">Rhynocoris fuscipes</name>
    <dbReference type="NCBI Taxonomy" id="488301"/>
    <lineage>
        <taxon>Eukaryota</taxon>
        <taxon>Metazoa</taxon>
        <taxon>Ecdysozoa</taxon>
        <taxon>Arthropoda</taxon>
        <taxon>Hexapoda</taxon>
        <taxon>Insecta</taxon>
        <taxon>Pterygota</taxon>
        <taxon>Neoptera</taxon>
        <taxon>Paraneoptera</taxon>
        <taxon>Hemiptera</taxon>
        <taxon>Heteroptera</taxon>
        <taxon>Panheteroptera</taxon>
        <taxon>Cimicomorpha</taxon>
        <taxon>Reduviidae</taxon>
        <taxon>Harpactorinae</taxon>
        <taxon>Harpactorini</taxon>
        <taxon>Rhynocoris</taxon>
    </lineage>
</organism>
<comment type="caution">
    <text evidence="8">The sequence shown here is derived from an EMBL/GenBank/DDBJ whole genome shotgun (WGS) entry which is preliminary data.</text>
</comment>
<dbReference type="GO" id="GO:0005743">
    <property type="term" value="C:mitochondrial inner membrane"/>
    <property type="evidence" value="ECO:0007669"/>
    <property type="project" value="UniProtKB-SubCell"/>
</dbReference>
<feature type="transmembrane region" description="Helical" evidence="7">
    <location>
        <begin position="41"/>
        <end position="60"/>
    </location>
</feature>
<protein>
    <recommendedName>
        <fullName evidence="10">Cytochrome c oxidase polypeptide VIIc</fullName>
    </recommendedName>
</protein>
<comment type="similarity">
    <text evidence="3">Belongs to the cytochrome c oxidase VIIc family.</text>
</comment>
<keyword evidence="6 7" id="KW-0472">Membrane</keyword>
<gene>
    <name evidence="8" type="ORF">O3M35_006851</name>
</gene>
<keyword evidence="9" id="KW-1185">Reference proteome</keyword>
<comment type="pathway">
    <text evidence="2">Energy metabolism; oxidative phosphorylation.</text>
</comment>